<dbReference type="SUPFAM" id="SSF56219">
    <property type="entry name" value="DNase I-like"/>
    <property type="match status" value="2"/>
</dbReference>
<evidence type="ECO:0000259" key="1">
    <source>
        <dbReference type="Pfam" id="PF03372"/>
    </source>
</evidence>
<keyword evidence="3" id="KW-1185">Reference proteome</keyword>
<dbReference type="GeneID" id="8847923"/>
<dbReference type="AlphaFoldDB" id="D2W5B0"/>
<dbReference type="OrthoDB" id="200415at2759"/>
<dbReference type="Pfam" id="PF03372">
    <property type="entry name" value="Exo_endo_phos"/>
    <property type="match status" value="1"/>
</dbReference>
<dbReference type="InterPro" id="IPR036691">
    <property type="entry name" value="Endo/exonu/phosph_ase_sf"/>
</dbReference>
<dbReference type="EMBL" id="GG739044">
    <property type="protein sequence ID" value="EFC35744.1"/>
    <property type="molecule type" value="Genomic_DNA"/>
</dbReference>
<dbReference type="KEGG" id="ngr:NAEGRDRAFT_76600"/>
<dbReference type="GO" id="GO:0003824">
    <property type="term" value="F:catalytic activity"/>
    <property type="evidence" value="ECO:0007669"/>
    <property type="project" value="InterPro"/>
</dbReference>
<organism evidence="3">
    <name type="scientific">Naegleria gruberi</name>
    <name type="common">Amoeba</name>
    <dbReference type="NCBI Taxonomy" id="5762"/>
    <lineage>
        <taxon>Eukaryota</taxon>
        <taxon>Discoba</taxon>
        <taxon>Heterolobosea</taxon>
        <taxon>Tetramitia</taxon>
        <taxon>Eutetramitia</taxon>
        <taxon>Vahlkampfiidae</taxon>
        <taxon>Naegleria</taxon>
    </lineage>
</organism>
<dbReference type="InterPro" id="IPR005135">
    <property type="entry name" value="Endo/exonuclease/phosphatase"/>
</dbReference>
<reference evidence="2 3" key="1">
    <citation type="journal article" date="2010" name="Cell">
        <title>The genome of Naegleria gruberi illuminates early eukaryotic versatility.</title>
        <authorList>
            <person name="Fritz-Laylin L.K."/>
            <person name="Prochnik S.E."/>
            <person name="Ginger M.L."/>
            <person name="Dacks J.B."/>
            <person name="Carpenter M.L."/>
            <person name="Field M.C."/>
            <person name="Kuo A."/>
            <person name="Paredez A."/>
            <person name="Chapman J."/>
            <person name="Pham J."/>
            <person name="Shu S."/>
            <person name="Neupane R."/>
            <person name="Cipriano M."/>
            <person name="Mancuso J."/>
            <person name="Tu H."/>
            <person name="Salamov A."/>
            <person name="Lindquist E."/>
            <person name="Shapiro H."/>
            <person name="Lucas S."/>
            <person name="Grigoriev I.V."/>
            <person name="Cande W.Z."/>
            <person name="Fulton C."/>
            <person name="Rokhsar D.S."/>
            <person name="Dawson S.C."/>
        </authorList>
    </citation>
    <scope>NUCLEOTIDE SEQUENCE [LARGE SCALE GENOMIC DNA]</scope>
    <source>
        <strain evidence="2 3">NEG-M</strain>
    </source>
</reference>
<dbReference type="RefSeq" id="XP_002668488.1">
    <property type="nucleotide sequence ID" value="XM_002668442.1"/>
</dbReference>
<evidence type="ECO:0000313" key="2">
    <source>
        <dbReference type="EMBL" id="EFC35744.1"/>
    </source>
</evidence>
<proteinExistence type="predicted"/>
<dbReference type="Gene3D" id="3.60.10.10">
    <property type="entry name" value="Endonuclease/exonuclease/phosphatase"/>
    <property type="match status" value="2"/>
</dbReference>
<name>D2W5B0_NAEGR</name>
<sequence length="174" mass="19881">MSLDQTSSPPPPESNNLLSCCSFNVHHFSTAYGRSNLTELYKYLHKNNFDIVCLNEVYEDSEYSHPLRDLVYALNSSLPEEVEVARPYQYRSGPTNYESNIILSKYPILFQEKKDVGRGERSVLEKGTGSSRLDTRIDYVISNTELEPYLKQSWIDSDASGISDHLPVVVLFEF</sequence>
<dbReference type="InParanoid" id="D2W5B0"/>
<gene>
    <name evidence="2" type="ORF">NAEGRDRAFT_76600</name>
</gene>
<protein>
    <submittedName>
        <fullName evidence="2">Predicted protein</fullName>
    </submittedName>
</protein>
<dbReference type="Proteomes" id="UP000006671">
    <property type="component" value="Unassembled WGS sequence"/>
</dbReference>
<evidence type="ECO:0000313" key="3">
    <source>
        <dbReference type="Proteomes" id="UP000006671"/>
    </source>
</evidence>
<dbReference type="VEuPathDB" id="AmoebaDB:NAEGRDRAFT_76600"/>
<feature type="domain" description="Endonuclease/exonuclease/phosphatase" evidence="1">
    <location>
        <begin position="21"/>
        <end position="117"/>
    </location>
</feature>
<accession>D2W5B0</accession>